<gene>
    <name evidence="4" type="ORF">AAFC00_005964</name>
</gene>
<name>A0ABR3P6I1_9PEZI</name>
<feature type="compositionally biased region" description="Polar residues" evidence="1">
    <location>
        <begin position="164"/>
        <end position="191"/>
    </location>
</feature>
<dbReference type="Proteomes" id="UP001562354">
    <property type="component" value="Unassembled WGS sequence"/>
</dbReference>
<feature type="compositionally biased region" description="Polar residues" evidence="1">
    <location>
        <begin position="28"/>
        <end position="39"/>
    </location>
</feature>
<feature type="transmembrane region" description="Helical" evidence="2">
    <location>
        <begin position="429"/>
        <end position="451"/>
    </location>
</feature>
<keyword evidence="5" id="KW-1185">Reference proteome</keyword>
<evidence type="ECO:0000259" key="3">
    <source>
        <dbReference type="SMART" id="SM01042"/>
    </source>
</evidence>
<dbReference type="PANTHER" id="PTHR28136:SF1">
    <property type="entry name" value="NUCLEUS EXPORT PROTEIN BRL1"/>
    <property type="match status" value="1"/>
</dbReference>
<dbReference type="InterPro" id="IPR018767">
    <property type="entry name" value="Brl1/Brr6_dom"/>
</dbReference>
<reference evidence="4 5" key="1">
    <citation type="submission" date="2024-07" db="EMBL/GenBank/DDBJ databases">
        <title>Draft sequence of the Neodothiora populina.</title>
        <authorList>
            <person name="Drown D.D."/>
            <person name="Schuette U.S."/>
            <person name="Buechlein A.B."/>
            <person name="Rusch D.R."/>
            <person name="Winton L.W."/>
            <person name="Adams G.A."/>
        </authorList>
    </citation>
    <scope>NUCLEOTIDE SEQUENCE [LARGE SCALE GENOMIC DNA]</scope>
    <source>
        <strain evidence="4 5">CPC 39397</strain>
    </source>
</reference>
<feature type="region of interest" description="Disordered" evidence="1">
    <location>
        <begin position="468"/>
        <end position="494"/>
    </location>
</feature>
<comment type="caution">
    <text evidence="4">The sequence shown here is derived from an EMBL/GenBank/DDBJ whole genome shotgun (WGS) entry which is preliminary data.</text>
</comment>
<feature type="transmembrane region" description="Helical" evidence="2">
    <location>
        <begin position="321"/>
        <end position="343"/>
    </location>
</feature>
<feature type="region of interest" description="Disordered" evidence="1">
    <location>
        <begin position="1"/>
        <end position="294"/>
    </location>
</feature>
<dbReference type="SMART" id="SM01042">
    <property type="entry name" value="Brr6_like_C_C"/>
    <property type="match status" value="1"/>
</dbReference>
<protein>
    <recommendedName>
        <fullName evidence="3">Brl1/Brr6 domain-containing protein</fullName>
    </recommendedName>
</protein>
<proteinExistence type="predicted"/>
<sequence>MDRRTHEGPMDFEYQNGTGPMDGRSPFAQISMNSRYQANNDKKRSWVKFEQSSPSKPSLREPAANHPHFFDYEPSKALPPVPLHKNPLFNTPRKLDVSYDVESSGGETPKSPEHRDVDSDAATPDTTGMRSRFAILDTTTKPEFRAGGGGGRTSPTKDERTGSRRQSWFSRTMSRMSPLSTSPSIYNGINDTKQRSSKGTSSSSSSGGGAGHHSSRNEYSHAAERKIIKKRNNTRQQALASRRISISDDEDDSSAVEDMTPDVAVAKSSRKGANKLATTSNMPPPPPPHATDAQKKDGPHWLYTFFQFLTNHPTLPHILSFYAQLLLNLFVIGGVMYLLYSFWATIRADVDKKSYEAVSELLAQMAVCAQHYTDNKCERSTRVPGMENACNEWEKCMNQNPKNVGRARVSAHTFAEIFNSFIEPISYKAMFFCLLIIFGSVAISNFAFSIFRDKTAAAQQHANAQHHHYYGGNGLLPPPPPTPQREFSAGDAGAGNGGYWTPYHGLEPAPSLAYNNNNQDAEGSPVRRLQFR</sequence>
<accession>A0ABR3P6I1</accession>
<keyword evidence="2" id="KW-0472">Membrane</keyword>
<evidence type="ECO:0000313" key="4">
    <source>
        <dbReference type="EMBL" id="KAL1301766.1"/>
    </source>
</evidence>
<organism evidence="4 5">
    <name type="scientific">Neodothiora populina</name>
    <dbReference type="NCBI Taxonomy" id="2781224"/>
    <lineage>
        <taxon>Eukaryota</taxon>
        <taxon>Fungi</taxon>
        <taxon>Dikarya</taxon>
        <taxon>Ascomycota</taxon>
        <taxon>Pezizomycotina</taxon>
        <taxon>Dothideomycetes</taxon>
        <taxon>Dothideomycetidae</taxon>
        <taxon>Dothideales</taxon>
        <taxon>Dothioraceae</taxon>
        <taxon>Neodothiora</taxon>
    </lineage>
</organism>
<keyword evidence="2" id="KW-1133">Transmembrane helix</keyword>
<evidence type="ECO:0000256" key="1">
    <source>
        <dbReference type="SAM" id="MobiDB-lite"/>
    </source>
</evidence>
<feature type="domain" description="Brl1/Brr6" evidence="3">
    <location>
        <begin position="319"/>
        <end position="452"/>
    </location>
</feature>
<evidence type="ECO:0000313" key="5">
    <source>
        <dbReference type="Proteomes" id="UP001562354"/>
    </source>
</evidence>
<keyword evidence="2" id="KW-0812">Transmembrane</keyword>
<feature type="region of interest" description="Disordered" evidence="1">
    <location>
        <begin position="510"/>
        <end position="532"/>
    </location>
</feature>
<dbReference type="RefSeq" id="XP_069198042.1">
    <property type="nucleotide sequence ID" value="XM_069345834.1"/>
</dbReference>
<dbReference type="Pfam" id="PF10104">
    <property type="entry name" value="Brr6_like_C_C"/>
    <property type="match status" value="1"/>
</dbReference>
<dbReference type="EMBL" id="JBFMKM010000013">
    <property type="protein sequence ID" value="KAL1301766.1"/>
    <property type="molecule type" value="Genomic_DNA"/>
</dbReference>
<dbReference type="GeneID" id="95979663"/>
<feature type="compositionally biased region" description="Basic and acidic residues" evidence="1">
    <location>
        <begin position="215"/>
        <end position="226"/>
    </location>
</feature>
<evidence type="ECO:0000256" key="2">
    <source>
        <dbReference type="SAM" id="Phobius"/>
    </source>
</evidence>
<dbReference type="InterPro" id="IPR040202">
    <property type="entry name" value="Brl1/Brr6"/>
</dbReference>
<dbReference type="PANTHER" id="PTHR28136">
    <property type="entry name" value="NUCLEUS EXPORT PROTEIN BRR6"/>
    <property type="match status" value="1"/>
</dbReference>